<feature type="non-terminal residue" evidence="1">
    <location>
        <position position="1"/>
    </location>
</feature>
<evidence type="ECO:0000313" key="2">
    <source>
        <dbReference type="Proteomes" id="UP000708208"/>
    </source>
</evidence>
<proteinExistence type="predicted"/>
<sequence length="8" mass="929">LRNLKTGK</sequence>
<protein>
    <submittedName>
        <fullName evidence="1">Uncharacterized protein</fullName>
    </submittedName>
</protein>
<accession>A0A8J2KYX7</accession>
<keyword evidence="2" id="KW-1185">Reference proteome</keyword>
<reference evidence="1" key="1">
    <citation type="submission" date="2021-06" db="EMBL/GenBank/DDBJ databases">
        <authorList>
            <person name="Hodson N. C."/>
            <person name="Mongue J. A."/>
            <person name="Jaron S. K."/>
        </authorList>
    </citation>
    <scope>NUCLEOTIDE SEQUENCE</scope>
</reference>
<evidence type="ECO:0000313" key="1">
    <source>
        <dbReference type="EMBL" id="CAG7825917.1"/>
    </source>
</evidence>
<dbReference type="EMBL" id="CAJVCH010537873">
    <property type="protein sequence ID" value="CAG7825917.1"/>
    <property type="molecule type" value="Genomic_DNA"/>
</dbReference>
<name>A0A8J2KYX7_9HEXA</name>
<gene>
    <name evidence="1" type="ORF">AFUS01_LOCUS35997</name>
</gene>
<organism evidence="1 2">
    <name type="scientific">Allacma fusca</name>
    <dbReference type="NCBI Taxonomy" id="39272"/>
    <lineage>
        <taxon>Eukaryota</taxon>
        <taxon>Metazoa</taxon>
        <taxon>Ecdysozoa</taxon>
        <taxon>Arthropoda</taxon>
        <taxon>Hexapoda</taxon>
        <taxon>Collembola</taxon>
        <taxon>Symphypleona</taxon>
        <taxon>Sminthuridae</taxon>
        <taxon>Allacma</taxon>
    </lineage>
</organism>
<comment type="caution">
    <text evidence="1">The sequence shown here is derived from an EMBL/GenBank/DDBJ whole genome shotgun (WGS) entry which is preliminary data.</text>
</comment>
<dbReference type="Proteomes" id="UP000708208">
    <property type="component" value="Unassembled WGS sequence"/>
</dbReference>